<name>A0AAN9QT25_CANGL</name>
<accession>A0AAN9QT25</accession>
<reference evidence="1 2" key="1">
    <citation type="submission" date="2024-01" db="EMBL/GenBank/DDBJ databases">
        <title>The genomes of 5 underutilized Papilionoideae crops provide insights into root nodulation and disease resistanc.</title>
        <authorList>
            <person name="Jiang F."/>
        </authorList>
    </citation>
    <scope>NUCLEOTIDE SEQUENCE [LARGE SCALE GENOMIC DNA]</scope>
    <source>
        <strain evidence="1">LVBAO_FW01</strain>
        <tissue evidence="1">Leaves</tissue>
    </source>
</reference>
<protein>
    <submittedName>
        <fullName evidence="1">Uncharacterized protein</fullName>
    </submittedName>
</protein>
<gene>
    <name evidence="1" type="ORF">VNO77_06734</name>
</gene>
<comment type="caution">
    <text evidence="1">The sequence shown here is derived from an EMBL/GenBank/DDBJ whole genome shotgun (WGS) entry which is preliminary data.</text>
</comment>
<dbReference type="AlphaFoldDB" id="A0AAN9QT25"/>
<evidence type="ECO:0000313" key="2">
    <source>
        <dbReference type="Proteomes" id="UP001367508"/>
    </source>
</evidence>
<sequence length="110" mass="12785">MYFTRSMSCRDFFLHDLLWPQLCYLISLIQTKELPFGPLCLDLLSDRHRWKEVRTTRKPLLPPPTVMETSLCVKVTVAKKLESRGNHVLCVEPDQAKVMNHGGGKLKRLY</sequence>
<evidence type="ECO:0000313" key="1">
    <source>
        <dbReference type="EMBL" id="KAK7349400.1"/>
    </source>
</evidence>
<organism evidence="1 2">
    <name type="scientific">Canavalia gladiata</name>
    <name type="common">Sword bean</name>
    <name type="synonym">Dolichos gladiatus</name>
    <dbReference type="NCBI Taxonomy" id="3824"/>
    <lineage>
        <taxon>Eukaryota</taxon>
        <taxon>Viridiplantae</taxon>
        <taxon>Streptophyta</taxon>
        <taxon>Embryophyta</taxon>
        <taxon>Tracheophyta</taxon>
        <taxon>Spermatophyta</taxon>
        <taxon>Magnoliopsida</taxon>
        <taxon>eudicotyledons</taxon>
        <taxon>Gunneridae</taxon>
        <taxon>Pentapetalae</taxon>
        <taxon>rosids</taxon>
        <taxon>fabids</taxon>
        <taxon>Fabales</taxon>
        <taxon>Fabaceae</taxon>
        <taxon>Papilionoideae</taxon>
        <taxon>50 kb inversion clade</taxon>
        <taxon>NPAAA clade</taxon>
        <taxon>indigoferoid/millettioid clade</taxon>
        <taxon>Phaseoleae</taxon>
        <taxon>Canavalia</taxon>
    </lineage>
</organism>
<dbReference type="EMBL" id="JAYMYQ010000002">
    <property type="protein sequence ID" value="KAK7349400.1"/>
    <property type="molecule type" value="Genomic_DNA"/>
</dbReference>
<proteinExistence type="predicted"/>
<keyword evidence="2" id="KW-1185">Reference proteome</keyword>
<dbReference type="Proteomes" id="UP001367508">
    <property type="component" value="Unassembled WGS sequence"/>
</dbReference>